<sequence length="80" mass="8462">MTTMLPSRRSSSTWGRFAIREDGEFVDPASDHAAHKHDGWVGLVRGGEQRAEVGVGADEDAVVVAGGAQDNVVARGLESE</sequence>
<dbReference type="AlphaFoldDB" id="A0A511D447"/>
<dbReference type="Proteomes" id="UP000321328">
    <property type="component" value="Unassembled WGS sequence"/>
</dbReference>
<accession>A0A511D447</accession>
<comment type="caution">
    <text evidence="1">The sequence shown here is derived from an EMBL/GenBank/DDBJ whole genome shotgun (WGS) entry which is preliminary data.</text>
</comment>
<name>A0A511D447_9PSEU</name>
<evidence type="ECO:0000313" key="2">
    <source>
        <dbReference type="Proteomes" id="UP000321328"/>
    </source>
</evidence>
<proteinExistence type="predicted"/>
<organism evidence="1 2">
    <name type="scientific">Pseudonocardia asaccharolytica DSM 44247 = NBRC 16224</name>
    <dbReference type="NCBI Taxonomy" id="1123024"/>
    <lineage>
        <taxon>Bacteria</taxon>
        <taxon>Bacillati</taxon>
        <taxon>Actinomycetota</taxon>
        <taxon>Actinomycetes</taxon>
        <taxon>Pseudonocardiales</taxon>
        <taxon>Pseudonocardiaceae</taxon>
        <taxon>Pseudonocardia</taxon>
    </lineage>
</organism>
<dbReference type="EMBL" id="BJVI01000040">
    <property type="protein sequence ID" value="GEL19576.1"/>
    <property type="molecule type" value="Genomic_DNA"/>
</dbReference>
<evidence type="ECO:0000313" key="1">
    <source>
        <dbReference type="EMBL" id="GEL19576.1"/>
    </source>
</evidence>
<protein>
    <submittedName>
        <fullName evidence="1">Uncharacterized protein</fullName>
    </submittedName>
</protein>
<reference evidence="1 2" key="1">
    <citation type="submission" date="2019-07" db="EMBL/GenBank/DDBJ databases">
        <title>Whole genome shotgun sequence of Pseudonocardia asaccharolytica NBRC 16224.</title>
        <authorList>
            <person name="Hosoyama A."/>
            <person name="Uohara A."/>
            <person name="Ohji S."/>
            <person name="Ichikawa N."/>
        </authorList>
    </citation>
    <scope>NUCLEOTIDE SEQUENCE [LARGE SCALE GENOMIC DNA]</scope>
    <source>
        <strain evidence="1 2">NBRC 16224</strain>
    </source>
</reference>
<keyword evidence="2" id="KW-1185">Reference proteome</keyword>
<gene>
    <name evidence="1" type="ORF">PA7_34130</name>
</gene>